<dbReference type="EMBL" id="MTSD02000001">
    <property type="protein sequence ID" value="OOV88074.1"/>
    <property type="molecule type" value="Genomic_DNA"/>
</dbReference>
<evidence type="ECO:0000313" key="3">
    <source>
        <dbReference type="Proteomes" id="UP000190064"/>
    </source>
</evidence>
<sequence length="181" mass="20850">MTEQDFWDIINNSLQHNAPGSEGQYLSISQSLATLLPEQLIEFENHLAHQKSRAFCFPVLMANFALQSYINDDIFEDFRLWLISFGQDKFEAVLNHADQLAEFSNVEDPIEDITGEGLVFAAQEAYEAVTGQDDFLKRVRPQPDPEINYPWPDNLGQLEAMLPNLFNKHWDKNRTYELGPE</sequence>
<organism evidence="2 3">
    <name type="scientific">Oceanospirillum linum</name>
    <dbReference type="NCBI Taxonomy" id="966"/>
    <lineage>
        <taxon>Bacteria</taxon>
        <taxon>Pseudomonadati</taxon>
        <taxon>Pseudomonadota</taxon>
        <taxon>Gammaproteobacteria</taxon>
        <taxon>Oceanospirillales</taxon>
        <taxon>Oceanospirillaceae</taxon>
        <taxon>Oceanospirillum</taxon>
    </lineage>
</organism>
<reference evidence="2" key="1">
    <citation type="submission" date="2017-02" db="EMBL/GenBank/DDBJ databases">
        <title>Draft Genome Sequence of the Salt Water Bacterium Oceanospirillum linum ATCC 11336.</title>
        <authorList>
            <person name="Trachtenberg A.M."/>
            <person name="Carney J.G."/>
            <person name="Linnane J.D."/>
            <person name="Rheaume B.A."/>
            <person name="Pitts N.L."/>
            <person name="Mykles D.L."/>
            <person name="Maclea K.S."/>
        </authorList>
    </citation>
    <scope>NUCLEOTIDE SEQUENCE [LARGE SCALE GENOMIC DNA]</scope>
    <source>
        <strain evidence="2">ATCC 11336</strain>
    </source>
</reference>
<dbReference type="RefSeq" id="WP_160054855.1">
    <property type="nucleotide sequence ID" value="NZ_FXTS01000001.1"/>
</dbReference>
<feature type="domain" description="DUF4240" evidence="1">
    <location>
        <begin position="1"/>
        <end position="127"/>
    </location>
</feature>
<evidence type="ECO:0000313" key="2">
    <source>
        <dbReference type="EMBL" id="OOV88074.1"/>
    </source>
</evidence>
<comment type="caution">
    <text evidence="2">The sequence shown here is derived from an EMBL/GenBank/DDBJ whole genome shotgun (WGS) entry which is preliminary data.</text>
</comment>
<gene>
    <name evidence="2" type="ORF">BTA35_0200505</name>
</gene>
<dbReference type="Pfam" id="PF14024">
    <property type="entry name" value="DUF4240"/>
    <property type="match status" value="1"/>
</dbReference>
<evidence type="ECO:0000259" key="1">
    <source>
        <dbReference type="Pfam" id="PF14024"/>
    </source>
</evidence>
<dbReference type="InterPro" id="IPR025334">
    <property type="entry name" value="DUF4240"/>
</dbReference>
<name>A0A1T1HDZ3_OCELI</name>
<protein>
    <recommendedName>
        <fullName evidence="1">DUF4240 domain-containing protein</fullName>
    </recommendedName>
</protein>
<accession>A0A1T1HDZ3</accession>
<dbReference type="AlphaFoldDB" id="A0A1T1HDZ3"/>
<dbReference type="STRING" id="966.BTA35_0200505"/>
<proteinExistence type="predicted"/>
<dbReference type="Proteomes" id="UP000190064">
    <property type="component" value="Unassembled WGS sequence"/>
</dbReference>
<keyword evidence="3" id="KW-1185">Reference proteome</keyword>